<dbReference type="AlphaFoldDB" id="A0A067QMS9"/>
<keyword evidence="4" id="KW-0819">tRNA processing</keyword>
<evidence type="ECO:0000256" key="8">
    <source>
        <dbReference type="ARBA" id="ARBA00022842"/>
    </source>
</evidence>
<feature type="domain" description="tRNA nucleotidyltransferase/poly(A) polymerase RNA and SrmB- binding" evidence="11">
    <location>
        <begin position="234"/>
        <end position="280"/>
    </location>
</feature>
<dbReference type="Gene3D" id="1.10.3090.10">
    <property type="entry name" value="cca-adding enzyme, domain 2"/>
    <property type="match status" value="1"/>
</dbReference>
<dbReference type="InterPro" id="IPR043519">
    <property type="entry name" value="NT_sf"/>
</dbReference>
<comment type="cofactor">
    <cofactor evidence="1">
        <name>Mg(2+)</name>
        <dbReference type="ChEBI" id="CHEBI:18420"/>
    </cofactor>
</comment>
<dbReference type="GO" id="GO:0001680">
    <property type="term" value="P:tRNA 3'-terminal CCA addition"/>
    <property type="evidence" value="ECO:0007669"/>
    <property type="project" value="TreeGrafter"/>
</dbReference>
<dbReference type="SUPFAM" id="SSF81301">
    <property type="entry name" value="Nucleotidyltransferase"/>
    <property type="match status" value="1"/>
</dbReference>
<name>A0A067QMS9_ZOONE</name>
<dbReference type="OMA" id="NLCPKPM"/>
<dbReference type="GO" id="GO:0005739">
    <property type="term" value="C:mitochondrion"/>
    <property type="evidence" value="ECO:0007669"/>
    <property type="project" value="TreeGrafter"/>
</dbReference>
<evidence type="ECO:0000256" key="9">
    <source>
        <dbReference type="RuleBase" id="RU003953"/>
    </source>
</evidence>
<keyword evidence="7" id="KW-0547">Nucleotide-binding</keyword>
<keyword evidence="9" id="KW-0694">RNA-binding</keyword>
<keyword evidence="5" id="KW-0548">Nucleotidyltransferase</keyword>
<dbReference type="InterPro" id="IPR002646">
    <property type="entry name" value="PolA_pol_head_dom"/>
</dbReference>
<accession>A0A067QMS9</accession>
<evidence type="ECO:0000259" key="10">
    <source>
        <dbReference type="Pfam" id="PF01743"/>
    </source>
</evidence>
<protein>
    <submittedName>
        <fullName evidence="12">tRNA-nucleotidyltransferase 1, mitochondrial</fullName>
    </submittedName>
</protein>
<dbReference type="Pfam" id="PF12627">
    <property type="entry name" value="PolyA_pol_RNAbd"/>
    <property type="match status" value="1"/>
</dbReference>
<dbReference type="InterPro" id="IPR050264">
    <property type="entry name" value="Bact_CCA-adding_enz_type3_sf"/>
</dbReference>
<evidence type="ECO:0000256" key="5">
    <source>
        <dbReference type="ARBA" id="ARBA00022695"/>
    </source>
</evidence>
<keyword evidence="8" id="KW-0460">Magnesium</keyword>
<keyword evidence="6" id="KW-0479">Metal-binding</keyword>
<organism evidence="12 13">
    <name type="scientific">Zootermopsis nevadensis</name>
    <name type="common">Dampwood termite</name>
    <dbReference type="NCBI Taxonomy" id="136037"/>
    <lineage>
        <taxon>Eukaryota</taxon>
        <taxon>Metazoa</taxon>
        <taxon>Ecdysozoa</taxon>
        <taxon>Arthropoda</taxon>
        <taxon>Hexapoda</taxon>
        <taxon>Insecta</taxon>
        <taxon>Pterygota</taxon>
        <taxon>Neoptera</taxon>
        <taxon>Polyneoptera</taxon>
        <taxon>Dictyoptera</taxon>
        <taxon>Blattodea</taxon>
        <taxon>Blattoidea</taxon>
        <taxon>Termitoidae</taxon>
        <taxon>Termopsidae</taxon>
        <taxon>Zootermopsis</taxon>
    </lineage>
</organism>
<reference evidence="12 13" key="1">
    <citation type="journal article" date="2014" name="Nat. Commun.">
        <title>Molecular traces of alternative social organization in a termite genome.</title>
        <authorList>
            <person name="Terrapon N."/>
            <person name="Li C."/>
            <person name="Robertson H.M."/>
            <person name="Ji L."/>
            <person name="Meng X."/>
            <person name="Booth W."/>
            <person name="Chen Z."/>
            <person name="Childers C.P."/>
            <person name="Glastad K.M."/>
            <person name="Gokhale K."/>
            <person name="Gowin J."/>
            <person name="Gronenberg W."/>
            <person name="Hermansen R.A."/>
            <person name="Hu H."/>
            <person name="Hunt B.G."/>
            <person name="Huylmans A.K."/>
            <person name="Khalil S.M."/>
            <person name="Mitchell R.D."/>
            <person name="Munoz-Torres M.C."/>
            <person name="Mustard J.A."/>
            <person name="Pan H."/>
            <person name="Reese J.T."/>
            <person name="Scharf M.E."/>
            <person name="Sun F."/>
            <person name="Vogel H."/>
            <person name="Xiao J."/>
            <person name="Yang W."/>
            <person name="Yang Z."/>
            <person name="Yang Z."/>
            <person name="Zhou J."/>
            <person name="Zhu J."/>
            <person name="Brent C.S."/>
            <person name="Elsik C.G."/>
            <person name="Goodisman M.A."/>
            <person name="Liberles D.A."/>
            <person name="Roe R.M."/>
            <person name="Vargo E.L."/>
            <person name="Vilcinskas A."/>
            <person name="Wang J."/>
            <person name="Bornberg-Bauer E."/>
            <person name="Korb J."/>
            <person name="Zhang G."/>
            <person name="Liebig J."/>
        </authorList>
    </citation>
    <scope>NUCLEOTIDE SEQUENCE [LARGE SCALE GENOMIC DNA]</scope>
    <source>
        <tissue evidence="12">Whole organism</tissue>
    </source>
</reference>
<comment type="similarity">
    <text evidence="2 9">Belongs to the tRNA nucleotidyltransferase/poly(A) polymerase family.</text>
</comment>
<dbReference type="SUPFAM" id="SSF81891">
    <property type="entry name" value="Poly A polymerase C-terminal region-like"/>
    <property type="match status" value="1"/>
</dbReference>
<dbReference type="CDD" id="cd05398">
    <property type="entry name" value="NT_ClassII-CCAase"/>
    <property type="match status" value="1"/>
</dbReference>
<dbReference type="PANTHER" id="PTHR46173">
    <property type="entry name" value="CCA TRNA NUCLEOTIDYLTRANSFERASE 1, MITOCHONDRIAL"/>
    <property type="match status" value="1"/>
</dbReference>
<dbReference type="GO" id="GO:0000049">
    <property type="term" value="F:tRNA binding"/>
    <property type="evidence" value="ECO:0007669"/>
    <property type="project" value="TreeGrafter"/>
</dbReference>
<sequence>MFCRKWTVLSSIGRRLLNDYEARLSFIIPVCSKKGYSLCLDQPAIMKLDTAEFKALFSPELTTLASLFKKYGYELRLAGGAVRDLLTKIQPKDLDFATTATPDQMKEMFSAEGVRTINTKGEKHGTVTPRINEKENFEVTTLRIDVVTDGRHADVEFTTDWKLDASRRDLTINSMFLGLDGTLYDYFGGYQDIMKRRVAFVGDPNSRIQEDFLRILRYFRFYGRIAEHADCHDDRTLKAIRLNADGLGRISGERIWSELRRILEGNLAGDLVKTMLSLGLGPPIGLPVDPDVAEFDRVWSQQRAEYLHPVALLVALLRVQDEVMNFHSRVKLSSYERDLGFFVVEHRGDKPHVKPLRPYQLLVVNSKGKTRDTKEWVCEVLKYRGDSALLSEFEQWNVPRFPLNGNVLKERGVPGGKALGLVVHNLKQRWVECDFNLSSEDLLLLLPDVLSELGVKANR</sequence>
<dbReference type="GO" id="GO:0046872">
    <property type="term" value="F:metal ion binding"/>
    <property type="evidence" value="ECO:0007669"/>
    <property type="project" value="UniProtKB-KW"/>
</dbReference>
<proteinExistence type="inferred from homology"/>
<dbReference type="OrthoDB" id="445712at2759"/>
<dbReference type="Proteomes" id="UP000027135">
    <property type="component" value="Unassembled WGS sequence"/>
</dbReference>
<evidence type="ECO:0000259" key="11">
    <source>
        <dbReference type="Pfam" id="PF12627"/>
    </source>
</evidence>
<evidence type="ECO:0000256" key="4">
    <source>
        <dbReference type="ARBA" id="ARBA00022694"/>
    </source>
</evidence>
<evidence type="ECO:0000256" key="3">
    <source>
        <dbReference type="ARBA" id="ARBA00022679"/>
    </source>
</evidence>
<dbReference type="GO" id="GO:0000166">
    <property type="term" value="F:nucleotide binding"/>
    <property type="evidence" value="ECO:0007669"/>
    <property type="project" value="UniProtKB-KW"/>
</dbReference>
<dbReference type="PANTHER" id="PTHR46173:SF1">
    <property type="entry name" value="CCA TRNA NUCLEOTIDYLTRANSFERASE 1, MITOCHONDRIAL"/>
    <property type="match status" value="1"/>
</dbReference>
<dbReference type="Gene3D" id="3.30.460.10">
    <property type="entry name" value="Beta Polymerase, domain 2"/>
    <property type="match status" value="1"/>
</dbReference>
<evidence type="ECO:0000256" key="6">
    <source>
        <dbReference type="ARBA" id="ARBA00022723"/>
    </source>
</evidence>
<dbReference type="FunCoup" id="A0A067QMS9">
    <property type="interactions" value="2145"/>
</dbReference>
<dbReference type="InterPro" id="IPR032828">
    <property type="entry name" value="PolyA_RNA-bd"/>
</dbReference>
<evidence type="ECO:0000256" key="1">
    <source>
        <dbReference type="ARBA" id="ARBA00001946"/>
    </source>
</evidence>
<dbReference type="STRING" id="136037.A0A067QMS9"/>
<gene>
    <name evidence="12" type="ORF">L798_15297</name>
</gene>
<evidence type="ECO:0000313" key="12">
    <source>
        <dbReference type="EMBL" id="KDR10588.1"/>
    </source>
</evidence>
<keyword evidence="3 9" id="KW-0808">Transferase</keyword>
<dbReference type="eggNOG" id="KOG2159">
    <property type="taxonomic scope" value="Eukaryota"/>
</dbReference>
<dbReference type="GO" id="GO:1990180">
    <property type="term" value="P:mitochondrial tRNA 3'-end processing"/>
    <property type="evidence" value="ECO:0007669"/>
    <property type="project" value="TreeGrafter"/>
</dbReference>
<evidence type="ECO:0000313" key="13">
    <source>
        <dbReference type="Proteomes" id="UP000027135"/>
    </source>
</evidence>
<dbReference type="GO" id="GO:0016779">
    <property type="term" value="F:nucleotidyltransferase activity"/>
    <property type="evidence" value="ECO:0007669"/>
    <property type="project" value="UniProtKB-KW"/>
</dbReference>
<feature type="domain" description="Poly A polymerase head" evidence="10">
    <location>
        <begin position="75"/>
        <end position="198"/>
    </location>
</feature>
<dbReference type="EMBL" id="KK853153">
    <property type="protein sequence ID" value="KDR10588.1"/>
    <property type="molecule type" value="Genomic_DNA"/>
</dbReference>
<evidence type="ECO:0000256" key="7">
    <source>
        <dbReference type="ARBA" id="ARBA00022741"/>
    </source>
</evidence>
<keyword evidence="13" id="KW-1185">Reference proteome</keyword>
<dbReference type="InParanoid" id="A0A067QMS9"/>
<dbReference type="Pfam" id="PF01743">
    <property type="entry name" value="PolyA_pol"/>
    <property type="match status" value="1"/>
</dbReference>
<evidence type="ECO:0000256" key="2">
    <source>
        <dbReference type="ARBA" id="ARBA00007265"/>
    </source>
</evidence>